<dbReference type="AlphaFoldDB" id="A0A9P6H0Z9"/>
<keyword evidence="2" id="KW-1185">Reference proteome</keyword>
<name>A0A9P6H0Z9_9MICR</name>
<comment type="caution">
    <text evidence="1">The sequence shown here is derived from an EMBL/GenBank/DDBJ whole genome shotgun (WGS) entry which is preliminary data.</text>
</comment>
<gene>
    <name evidence="1" type="ORF">NGRA_0131</name>
</gene>
<evidence type="ECO:0000313" key="1">
    <source>
        <dbReference type="EMBL" id="KAF9764950.1"/>
    </source>
</evidence>
<accession>A0A9P6H0Z9</accession>
<sequence length="182" mass="22356">MQNIREMMEALNGELGGVRRRSKINVETKRYIPEYKLEVHKEEYFSRCKSFIEKILRDIQAKQNVYNESNQKDRKNYAEKQIRIIQEKLSEFDKEKIQKAKDLVSKIEYLKTYNIQRLPDIQVSEEHTAQIFRFLSEMILEKKYIYLHDFLKRKIKFEYEIPTDREIESLRRLKRFVLQRKL</sequence>
<dbReference type="Proteomes" id="UP000740883">
    <property type="component" value="Unassembled WGS sequence"/>
</dbReference>
<organism evidence="1 2">
    <name type="scientific">Nosema granulosis</name>
    <dbReference type="NCBI Taxonomy" id="83296"/>
    <lineage>
        <taxon>Eukaryota</taxon>
        <taxon>Fungi</taxon>
        <taxon>Fungi incertae sedis</taxon>
        <taxon>Microsporidia</taxon>
        <taxon>Nosematidae</taxon>
        <taxon>Nosema</taxon>
    </lineage>
</organism>
<protein>
    <submittedName>
        <fullName evidence="1">Uncharacterized protein</fullName>
    </submittedName>
</protein>
<dbReference type="OrthoDB" id="2192373at2759"/>
<reference evidence="1 2" key="1">
    <citation type="journal article" date="2020" name="Genome Biol. Evol.">
        <title>Comparative genomics of strictly vertically transmitted, feminizing microsporidia endosymbionts of amphipod crustaceans.</title>
        <authorList>
            <person name="Cormier A."/>
            <person name="Chebbi M.A."/>
            <person name="Giraud I."/>
            <person name="Wattier R."/>
            <person name="Teixeira M."/>
            <person name="Gilbert C."/>
            <person name="Rigaud T."/>
            <person name="Cordaux R."/>
        </authorList>
    </citation>
    <scope>NUCLEOTIDE SEQUENCE [LARGE SCALE GENOMIC DNA]</scope>
    <source>
        <strain evidence="1 2">Ou3-Ou53</strain>
    </source>
</reference>
<dbReference type="EMBL" id="SBJO01000004">
    <property type="protein sequence ID" value="KAF9764950.1"/>
    <property type="molecule type" value="Genomic_DNA"/>
</dbReference>
<proteinExistence type="predicted"/>
<evidence type="ECO:0000313" key="2">
    <source>
        <dbReference type="Proteomes" id="UP000740883"/>
    </source>
</evidence>